<feature type="region of interest" description="Disordered" evidence="1">
    <location>
        <begin position="372"/>
        <end position="395"/>
    </location>
</feature>
<organism evidence="2 3">
    <name type="scientific">Gemmobacter aquaticus</name>
    <dbReference type="NCBI Taxonomy" id="490185"/>
    <lineage>
        <taxon>Bacteria</taxon>
        <taxon>Pseudomonadati</taxon>
        <taxon>Pseudomonadota</taxon>
        <taxon>Alphaproteobacteria</taxon>
        <taxon>Rhodobacterales</taxon>
        <taxon>Paracoccaceae</taxon>
        <taxon>Gemmobacter</taxon>
    </lineage>
</organism>
<evidence type="ECO:0000256" key="1">
    <source>
        <dbReference type="SAM" id="MobiDB-lite"/>
    </source>
</evidence>
<reference evidence="2 3" key="1">
    <citation type="journal article" date="2014" name="Int. J. Syst. Evol. Microbiol.">
        <title>Complete genome sequence of Corynebacterium casei LMG S-19264T (=DSM 44701T), isolated from a smear-ripened cheese.</title>
        <authorList>
            <consortium name="US DOE Joint Genome Institute (JGI-PGF)"/>
            <person name="Walter F."/>
            <person name="Albersmeier A."/>
            <person name="Kalinowski J."/>
            <person name="Ruckert C."/>
        </authorList>
    </citation>
    <scope>NUCLEOTIDE SEQUENCE [LARGE SCALE GENOMIC DNA]</scope>
    <source>
        <strain evidence="2 3">CGMCC 1.7029</strain>
    </source>
</reference>
<evidence type="ECO:0000313" key="2">
    <source>
        <dbReference type="EMBL" id="GGO36182.1"/>
    </source>
</evidence>
<gene>
    <name evidence="2" type="ORF">GCM10010991_29710</name>
</gene>
<protein>
    <recommendedName>
        <fullName evidence="4">Chain length determinant protein</fullName>
    </recommendedName>
</protein>
<accession>A0A918DDX7</accession>
<name>A0A918DDX7_9RHOB</name>
<evidence type="ECO:0000313" key="3">
    <source>
        <dbReference type="Proteomes" id="UP000598196"/>
    </source>
</evidence>
<dbReference type="AlphaFoldDB" id="A0A918DDX7"/>
<dbReference type="Proteomes" id="UP000598196">
    <property type="component" value="Unassembled WGS sequence"/>
</dbReference>
<comment type="caution">
    <text evidence="2">The sequence shown here is derived from an EMBL/GenBank/DDBJ whole genome shotgun (WGS) entry which is preliminary data.</text>
</comment>
<proteinExistence type="predicted"/>
<dbReference type="EMBL" id="BMLP01000007">
    <property type="protein sequence ID" value="GGO36182.1"/>
    <property type="molecule type" value="Genomic_DNA"/>
</dbReference>
<dbReference type="RefSeq" id="WP_206665050.1">
    <property type="nucleotide sequence ID" value="NZ_VOAK01000025.1"/>
</dbReference>
<keyword evidence="3" id="KW-1185">Reference proteome</keyword>
<evidence type="ECO:0008006" key="4">
    <source>
        <dbReference type="Google" id="ProtNLM"/>
    </source>
</evidence>
<sequence length="395" mass="42608">MPVDPDHRHAPLSRMPEWQIAAPILHHIRPILLASVLGAGVAFLLAEARPAPHPAKAELLMRVGYEYTPAPADPTRDYQQVTVRLDEAIGTELQILSSLPLIARTLKDEPHPHGPAVADLTAQDVLERLSVKRIEGSTIVALELLDERSDWAARFLDRLIANYRQERSRLYGQDAYTEMLTAQRSEAESALEAGRAELAEVTLAMIQQTAKLREGISVLASDPARQAEYRDVRAALAALQLRLADRQTTQGVVALLDRIGSDESPGLAPTTPVPPGSVVAMVDDLGRMADRISALNTVEAEVGTRVAALDDALMRQQVRELGSANVEVMTPPYVSDEVAGLSSLTKSVLWGIMVFLAASAIAVVRAGLRRPEDDEDGASIKTETEEGHSGGSTGA</sequence>